<organism evidence="4 5">
    <name type="scientific">Pyrolobus fumarii (strain DSM 11204 / 1A)</name>
    <dbReference type="NCBI Taxonomy" id="694429"/>
    <lineage>
        <taxon>Archaea</taxon>
        <taxon>Thermoproteota</taxon>
        <taxon>Thermoprotei</taxon>
        <taxon>Desulfurococcales</taxon>
        <taxon>Pyrodictiaceae</taxon>
        <taxon>Pyrolobus</taxon>
    </lineage>
</organism>
<dbReference type="eggNOG" id="arCOG00606">
    <property type="taxonomic scope" value="Archaea"/>
</dbReference>
<gene>
    <name evidence="4" type="ordered locus">Pyrfu_1801</name>
</gene>
<dbReference type="InterPro" id="IPR000644">
    <property type="entry name" value="CBS_dom"/>
</dbReference>
<dbReference type="Gene3D" id="3.10.580.10">
    <property type="entry name" value="CBS-domain"/>
    <property type="match status" value="1"/>
</dbReference>
<evidence type="ECO:0000313" key="5">
    <source>
        <dbReference type="Proteomes" id="UP000001037"/>
    </source>
</evidence>
<dbReference type="InParanoid" id="G0ECT5"/>
<feature type="domain" description="CBS" evidence="3">
    <location>
        <begin position="79"/>
        <end position="135"/>
    </location>
</feature>
<dbReference type="STRING" id="694429.Pyrfu_1801"/>
<dbReference type="PANTHER" id="PTHR43080:SF2">
    <property type="entry name" value="CBS DOMAIN-CONTAINING PROTEIN"/>
    <property type="match status" value="1"/>
</dbReference>
<feature type="domain" description="CBS" evidence="3">
    <location>
        <begin position="13"/>
        <end position="70"/>
    </location>
</feature>
<accession>G0ECT5</accession>
<dbReference type="KEGG" id="pfm:Pyrfu_1801"/>
<reference evidence="4 5" key="1">
    <citation type="journal article" date="2011" name="Stand. Genomic Sci.">
        <title>Complete genome sequence of the hyperthermophilic chemolithoautotroph Pyrolobus fumarii type strain (1A).</title>
        <authorList>
            <person name="Anderson I."/>
            <person name="Goker M."/>
            <person name="Nolan M."/>
            <person name="Lucas S."/>
            <person name="Hammon N."/>
            <person name="Deshpande S."/>
            <person name="Cheng J.F."/>
            <person name="Tapia R."/>
            <person name="Han C."/>
            <person name="Goodwin L."/>
            <person name="Pitluck S."/>
            <person name="Huntemann M."/>
            <person name="Liolios K."/>
            <person name="Ivanova N."/>
            <person name="Pagani I."/>
            <person name="Mavromatis K."/>
            <person name="Ovchinikova G."/>
            <person name="Pati A."/>
            <person name="Chen A."/>
            <person name="Palaniappan K."/>
            <person name="Land M."/>
            <person name="Hauser L."/>
            <person name="Brambilla E.M."/>
            <person name="Huber H."/>
            <person name="Yasawong M."/>
            <person name="Rohde M."/>
            <person name="Spring S."/>
            <person name="Abt B."/>
            <person name="Sikorski J."/>
            <person name="Wirth R."/>
            <person name="Detter J.C."/>
            <person name="Woyke T."/>
            <person name="Bristow J."/>
            <person name="Eisen J.A."/>
            <person name="Markowitz V."/>
            <person name="Hugenholtz P."/>
            <person name="Kyrpides N.C."/>
            <person name="Klenk H.P."/>
            <person name="Lapidus A."/>
        </authorList>
    </citation>
    <scope>NUCLEOTIDE SEQUENCE [LARGE SCALE GENOMIC DNA]</scope>
    <source>
        <strain evidence="5">DSM 11204 / 1A</strain>
    </source>
</reference>
<dbReference type="Pfam" id="PF00571">
    <property type="entry name" value="CBS"/>
    <property type="match status" value="2"/>
</dbReference>
<dbReference type="Proteomes" id="UP000001037">
    <property type="component" value="Chromosome"/>
</dbReference>
<dbReference type="CDD" id="cd04622">
    <property type="entry name" value="CBS_pair_HRP1_like"/>
    <property type="match status" value="1"/>
</dbReference>
<evidence type="ECO:0000259" key="3">
    <source>
        <dbReference type="PROSITE" id="PS51371"/>
    </source>
</evidence>
<dbReference type="InterPro" id="IPR051257">
    <property type="entry name" value="Diverse_CBS-Domain"/>
</dbReference>
<dbReference type="GeneID" id="11138137"/>
<dbReference type="InterPro" id="IPR046342">
    <property type="entry name" value="CBS_dom_sf"/>
</dbReference>
<evidence type="ECO:0000313" key="4">
    <source>
        <dbReference type="EMBL" id="AEM39655.1"/>
    </source>
</evidence>
<dbReference type="RefSeq" id="WP_014027332.1">
    <property type="nucleotide sequence ID" value="NC_015931.1"/>
</dbReference>
<name>G0ECT5_PYRF1</name>
<keyword evidence="1 2" id="KW-0129">CBS domain</keyword>
<dbReference type="PANTHER" id="PTHR43080">
    <property type="entry name" value="CBS DOMAIN-CONTAINING PROTEIN CBSX3, MITOCHONDRIAL"/>
    <property type="match status" value="1"/>
</dbReference>
<protein>
    <submittedName>
        <fullName evidence="4">Putative signal transduction protein with CBS domains</fullName>
    </submittedName>
</protein>
<dbReference type="AlphaFoldDB" id="G0ECT5"/>
<dbReference type="PROSITE" id="PS51371">
    <property type="entry name" value="CBS"/>
    <property type="match status" value="2"/>
</dbReference>
<sequence length="152" mass="16936">MAEERILLVRDVMTREVVTITPDEPVIEAARKMKQYEIGSVVVVSQRGEVIGIITERDLVTRVVAENRDPLKTTVREVMTPNPITVYDDTPLEIAARLMSERGVGHLPVVDKAGRLVGIIAKSDLIEFTPELIEILYLKKGSEREILEGGSE</sequence>
<dbReference type="SMART" id="SM00116">
    <property type="entry name" value="CBS"/>
    <property type="match status" value="2"/>
</dbReference>
<keyword evidence="5" id="KW-1185">Reference proteome</keyword>
<evidence type="ECO:0000256" key="2">
    <source>
        <dbReference type="PROSITE-ProRule" id="PRU00703"/>
    </source>
</evidence>
<proteinExistence type="predicted"/>
<dbReference type="HOGENOM" id="CLU_040681_12_1_2"/>
<evidence type="ECO:0000256" key="1">
    <source>
        <dbReference type="ARBA" id="ARBA00023122"/>
    </source>
</evidence>
<dbReference type="EMBL" id="CP002838">
    <property type="protein sequence ID" value="AEM39655.1"/>
    <property type="molecule type" value="Genomic_DNA"/>
</dbReference>
<dbReference type="SUPFAM" id="SSF54631">
    <property type="entry name" value="CBS-domain pair"/>
    <property type="match status" value="1"/>
</dbReference>